<dbReference type="InterPro" id="IPR051310">
    <property type="entry name" value="MCP_chemotaxis"/>
</dbReference>
<feature type="domain" description="Methyl-accepting transducer" evidence="5">
    <location>
        <begin position="303"/>
        <end position="532"/>
    </location>
</feature>
<feature type="region of interest" description="Disordered" evidence="4">
    <location>
        <begin position="546"/>
        <end position="567"/>
    </location>
</feature>
<evidence type="ECO:0000313" key="10">
    <source>
        <dbReference type="Proteomes" id="UP000584824"/>
    </source>
</evidence>
<dbReference type="SMART" id="SM00086">
    <property type="entry name" value="PAC"/>
    <property type="match status" value="2"/>
</dbReference>
<dbReference type="RefSeq" id="WP_183794118.1">
    <property type="nucleotide sequence ID" value="NZ_JACIDU010000016.1"/>
</dbReference>
<feature type="domain" description="PAC" evidence="7">
    <location>
        <begin position="205"/>
        <end position="257"/>
    </location>
</feature>
<name>A0A7W6K4J8_9HYPH</name>
<dbReference type="PROSITE" id="PS50112">
    <property type="entry name" value="PAS"/>
    <property type="match status" value="1"/>
</dbReference>
<dbReference type="InterPro" id="IPR000014">
    <property type="entry name" value="PAS"/>
</dbReference>
<dbReference type="PANTHER" id="PTHR43531">
    <property type="entry name" value="PROTEIN ICFG"/>
    <property type="match status" value="1"/>
</dbReference>
<dbReference type="InterPro" id="IPR001610">
    <property type="entry name" value="PAC"/>
</dbReference>
<dbReference type="PROSITE" id="PS50113">
    <property type="entry name" value="PAC"/>
    <property type="match status" value="1"/>
</dbReference>
<accession>A0A7W6K4J8</accession>
<feature type="domain" description="PAS" evidence="6">
    <location>
        <begin position="132"/>
        <end position="176"/>
    </location>
</feature>
<dbReference type="Gene3D" id="3.30.450.20">
    <property type="entry name" value="PAS domain"/>
    <property type="match status" value="2"/>
</dbReference>
<dbReference type="InterPro" id="IPR003660">
    <property type="entry name" value="HAMP_dom"/>
</dbReference>
<dbReference type="EMBL" id="JACIDU010000016">
    <property type="protein sequence ID" value="MBB4105028.1"/>
    <property type="molecule type" value="Genomic_DNA"/>
</dbReference>
<dbReference type="NCBIfam" id="TIGR00229">
    <property type="entry name" value="sensory_box"/>
    <property type="match status" value="2"/>
</dbReference>
<evidence type="ECO:0000259" key="7">
    <source>
        <dbReference type="PROSITE" id="PS50113"/>
    </source>
</evidence>
<keyword evidence="1" id="KW-0145">Chemotaxis</keyword>
<dbReference type="GO" id="GO:0006935">
    <property type="term" value="P:chemotaxis"/>
    <property type="evidence" value="ECO:0007669"/>
    <property type="project" value="UniProtKB-KW"/>
</dbReference>
<dbReference type="GO" id="GO:0004888">
    <property type="term" value="F:transmembrane signaling receptor activity"/>
    <property type="evidence" value="ECO:0007669"/>
    <property type="project" value="InterPro"/>
</dbReference>
<dbReference type="InterPro" id="IPR004090">
    <property type="entry name" value="Chemotax_Me-accpt_rcpt"/>
</dbReference>
<dbReference type="GO" id="GO:0016020">
    <property type="term" value="C:membrane"/>
    <property type="evidence" value="ECO:0007669"/>
    <property type="project" value="InterPro"/>
</dbReference>
<dbReference type="InterPro" id="IPR000700">
    <property type="entry name" value="PAS-assoc_C"/>
</dbReference>
<reference evidence="9 10" key="1">
    <citation type="submission" date="2020-08" db="EMBL/GenBank/DDBJ databases">
        <title>Genomic Encyclopedia of Type Strains, Phase IV (KMG-IV): sequencing the most valuable type-strain genomes for metagenomic binning, comparative biology and taxonomic classification.</title>
        <authorList>
            <person name="Goeker M."/>
        </authorList>
    </citation>
    <scope>NUCLEOTIDE SEQUENCE [LARGE SCALE GENOMIC DNA]</scope>
    <source>
        <strain evidence="9 10">DSM 26385</strain>
    </source>
</reference>
<dbReference type="PROSITE" id="PS50885">
    <property type="entry name" value="HAMP"/>
    <property type="match status" value="1"/>
</dbReference>
<keyword evidence="3" id="KW-0807">Transducer</keyword>
<dbReference type="Proteomes" id="UP000584824">
    <property type="component" value="Unassembled WGS sequence"/>
</dbReference>
<feature type="domain" description="HAMP" evidence="8">
    <location>
        <begin position="246"/>
        <end position="298"/>
    </location>
</feature>
<evidence type="ECO:0000256" key="3">
    <source>
        <dbReference type="PROSITE-ProRule" id="PRU00284"/>
    </source>
</evidence>
<evidence type="ECO:0000259" key="8">
    <source>
        <dbReference type="PROSITE" id="PS50885"/>
    </source>
</evidence>
<protein>
    <submittedName>
        <fullName evidence="9">Methyl-accepting chemotaxis protein</fullName>
    </submittedName>
</protein>
<dbReference type="GO" id="GO:0007165">
    <property type="term" value="P:signal transduction"/>
    <property type="evidence" value="ECO:0007669"/>
    <property type="project" value="UniProtKB-KW"/>
</dbReference>
<dbReference type="CDD" id="cd11386">
    <property type="entry name" value="MCP_signal"/>
    <property type="match status" value="1"/>
</dbReference>
<dbReference type="PROSITE" id="PS50111">
    <property type="entry name" value="CHEMOTAXIS_TRANSDUC_2"/>
    <property type="match status" value="1"/>
</dbReference>
<dbReference type="SUPFAM" id="SSF58104">
    <property type="entry name" value="Methyl-accepting chemotaxis protein (MCP) signaling domain"/>
    <property type="match status" value="1"/>
</dbReference>
<evidence type="ECO:0000259" key="5">
    <source>
        <dbReference type="PROSITE" id="PS50111"/>
    </source>
</evidence>
<dbReference type="InterPro" id="IPR035965">
    <property type="entry name" value="PAS-like_dom_sf"/>
</dbReference>
<dbReference type="PRINTS" id="PR00260">
    <property type="entry name" value="CHEMTRNSDUCR"/>
</dbReference>
<evidence type="ECO:0000256" key="4">
    <source>
        <dbReference type="SAM" id="MobiDB-lite"/>
    </source>
</evidence>
<comment type="caution">
    <text evidence="9">The sequence shown here is derived from an EMBL/GenBank/DDBJ whole genome shotgun (WGS) entry which is preliminary data.</text>
</comment>
<comment type="similarity">
    <text evidence="2">Belongs to the methyl-accepting chemotaxis (MCP) protein family.</text>
</comment>
<dbReference type="Gene3D" id="1.10.287.950">
    <property type="entry name" value="Methyl-accepting chemotaxis protein"/>
    <property type="match status" value="1"/>
</dbReference>
<dbReference type="SMART" id="SM00283">
    <property type="entry name" value="MA"/>
    <property type="match status" value="1"/>
</dbReference>
<evidence type="ECO:0000256" key="1">
    <source>
        <dbReference type="ARBA" id="ARBA00022500"/>
    </source>
</evidence>
<dbReference type="CDD" id="cd00130">
    <property type="entry name" value="PAS"/>
    <property type="match status" value="2"/>
</dbReference>
<dbReference type="PANTHER" id="PTHR43531:SF11">
    <property type="entry name" value="METHYL-ACCEPTING CHEMOTAXIS PROTEIN 3"/>
    <property type="match status" value="1"/>
</dbReference>
<organism evidence="9 10">
    <name type="scientific">Allorhizobium borbori</name>
    <dbReference type="NCBI Taxonomy" id="485907"/>
    <lineage>
        <taxon>Bacteria</taxon>
        <taxon>Pseudomonadati</taxon>
        <taxon>Pseudomonadota</taxon>
        <taxon>Alphaproteobacteria</taxon>
        <taxon>Hyphomicrobiales</taxon>
        <taxon>Rhizobiaceae</taxon>
        <taxon>Rhizobium/Agrobacterium group</taxon>
        <taxon>Allorhizobium</taxon>
    </lineage>
</organism>
<evidence type="ECO:0000313" key="9">
    <source>
        <dbReference type="EMBL" id="MBB4105028.1"/>
    </source>
</evidence>
<evidence type="ECO:0000259" key="6">
    <source>
        <dbReference type="PROSITE" id="PS50112"/>
    </source>
</evidence>
<evidence type="ECO:0000256" key="2">
    <source>
        <dbReference type="ARBA" id="ARBA00029447"/>
    </source>
</evidence>
<dbReference type="AlphaFoldDB" id="A0A7W6K4J8"/>
<dbReference type="InterPro" id="IPR013655">
    <property type="entry name" value="PAS_fold_3"/>
</dbReference>
<dbReference type="Pfam" id="PF13426">
    <property type="entry name" value="PAS_9"/>
    <property type="match status" value="1"/>
</dbReference>
<sequence length="567" mass="61125">MHINSLFKAQSLFGDMAALSRSQAIIWFNPAGIVIDANENFCRTLGYSLEEIKGQHHRIFCDAQDTLTPDYAAFWSDLTAGRFRQGQFRRRAKDGRPVWIEASYNPVLGGGRVIRIIKVASDITALKASAVHDANLLQAIDQSQAIIEFETDGRIVQANQMFLTAMGYTLEEILGRHHSLFCEQAAVSSPDYARFWDRLRAGECITDDFVRIGKNGRKVWIHAAYTPVFNDQGQVYRVIKVATDVSARMRSVTIIGEAIARLAVGDLTQDITQPLDRAVAQTGHDVNEATRALRQTVSAISVAADQLSSETGVMNASVSEIAQTASRQAVSVEETAAALEQLTRTVGDAAMRAAEAGRLAKDTRIDAERSGQIVQDANAAMGQIETFSQKIEAITTIIDDIAFQTNLLALNAGIEAARAGQAGKGFAVVAQEVRELAQRSAEAARQIKALITASGTAVRSGVDLVANTGNALRAIVDQVRAIDQHMMAIARGAEEQTQGINEINNAVNVLDQGTQTNAASLEQTSAASTVIAESALALREVLSRFNREGERHEGSPSPVRASAGASH</sequence>
<gene>
    <name evidence="9" type="ORF">GGQ66_003611</name>
</gene>
<keyword evidence="10" id="KW-1185">Reference proteome</keyword>
<dbReference type="SUPFAM" id="SSF55785">
    <property type="entry name" value="PYP-like sensor domain (PAS domain)"/>
    <property type="match status" value="2"/>
</dbReference>
<dbReference type="Pfam" id="PF08447">
    <property type="entry name" value="PAS_3"/>
    <property type="match status" value="1"/>
</dbReference>
<proteinExistence type="inferred from homology"/>
<dbReference type="Pfam" id="PF00015">
    <property type="entry name" value="MCPsignal"/>
    <property type="match status" value="1"/>
</dbReference>
<dbReference type="InterPro" id="IPR004089">
    <property type="entry name" value="MCPsignal_dom"/>
</dbReference>